<dbReference type="InterPro" id="IPR036412">
    <property type="entry name" value="HAD-like_sf"/>
</dbReference>
<dbReference type="PANTHER" id="PTHR18901">
    <property type="entry name" value="2-DEOXYGLUCOSE-6-PHOSPHATE PHOSPHATASE 2"/>
    <property type="match status" value="1"/>
</dbReference>
<protein>
    <submittedName>
        <fullName evidence="1">HAD hydrolase, family IA</fullName>
    </submittedName>
</protein>
<dbReference type="Proteomes" id="UP000181884">
    <property type="component" value="Unassembled WGS sequence"/>
</dbReference>
<sequence>MDGLIFDTEKLYYEETQKVADAMSFPYDLDLYLRFLGVSDAEMWEEYHVIYRDFGADKVREFIERGHEAIKDRFIAGDVQLKPGVLTMLDYLDDLGVNRVVASSNNRPVIEHLLDQAGIAHRFNEIVSAENVVRAKPDPQIFIEAINIMASEPQTTLVLEDSLNGIKAGHAAGIPVFLVPDLLPPTAEMKAKADRIFTSLAEIPAYLG</sequence>
<dbReference type="Gene3D" id="3.40.50.1000">
    <property type="entry name" value="HAD superfamily/HAD-like"/>
    <property type="match status" value="1"/>
</dbReference>
<keyword evidence="2" id="KW-1185">Reference proteome</keyword>
<reference evidence="1 2" key="1">
    <citation type="submission" date="2014-12" db="EMBL/GenBank/DDBJ databases">
        <title>Draft genome sequences of 29 type strains of Enterococci.</title>
        <authorList>
            <person name="Zhong Z."/>
            <person name="Sun Z."/>
            <person name="Liu W."/>
            <person name="Zhang W."/>
            <person name="Zhang H."/>
        </authorList>
    </citation>
    <scope>NUCLEOTIDE SEQUENCE [LARGE SCALE GENOMIC DNA]</scope>
    <source>
        <strain evidence="1 2">DSM 17029</strain>
    </source>
</reference>
<name>A0A1L8RK65_9ENTE</name>
<evidence type="ECO:0000313" key="1">
    <source>
        <dbReference type="EMBL" id="OJG20170.1"/>
    </source>
</evidence>
<dbReference type="InterPro" id="IPR006439">
    <property type="entry name" value="HAD-SF_hydro_IA"/>
</dbReference>
<proteinExistence type="predicted"/>
<dbReference type="GO" id="GO:0016787">
    <property type="term" value="F:hydrolase activity"/>
    <property type="evidence" value="ECO:0007669"/>
    <property type="project" value="UniProtKB-KW"/>
</dbReference>
<evidence type="ECO:0000313" key="2">
    <source>
        <dbReference type="Proteomes" id="UP000181884"/>
    </source>
</evidence>
<keyword evidence="1" id="KW-0378">Hydrolase</keyword>
<dbReference type="PANTHER" id="PTHR18901:SF38">
    <property type="entry name" value="PSEUDOURIDINE-5'-PHOSPHATASE"/>
    <property type="match status" value="1"/>
</dbReference>
<dbReference type="InterPro" id="IPR023214">
    <property type="entry name" value="HAD_sf"/>
</dbReference>
<organism evidence="1 2">
    <name type="scientific">Enterococcus canis</name>
    <dbReference type="NCBI Taxonomy" id="214095"/>
    <lineage>
        <taxon>Bacteria</taxon>
        <taxon>Bacillati</taxon>
        <taxon>Bacillota</taxon>
        <taxon>Bacilli</taxon>
        <taxon>Lactobacillales</taxon>
        <taxon>Enterococcaceae</taxon>
        <taxon>Enterococcus</taxon>
    </lineage>
</organism>
<dbReference type="InterPro" id="IPR023198">
    <property type="entry name" value="PGP-like_dom2"/>
</dbReference>
<dbReference type="Pfam" id="PF13419">
    <property type="entry name" value="HAD_2"/>
    <property type="match status" value="1"/>
</dbReference>
<dbReference type="NCBIfam" id="TIGR01509">
    <property type="entry name" value="HAD-SF-IA-v3"/>
    <property type="match status" value="1"/>
</dbReference>
<dbReference type="Gene3D" id="1.10.150.240">
    <property type="entry name" value="Putative phosphatase, domain 2"/>
    <property type="match status" value="1"/>
</dbReference>
<accession>A0A1L8RK65</accession>
<dbReference type="EMBL" id="JXKH01000001">
    <property type="protein sequence ID" value="OJG20170.1"/>
    <property type="molecule type" value="Genomic_DNA"/>
</dbReference>
<dbReference type="InterPro" id="IPR041492">
    <property type="entry name" value="HAD_2"/>
</dbReference>
<gene>
    <name evidence="1" type="ORF">RU97_GL000403</name>
</gene>
<dbReference type="AlphaFoldDB" id="A0A1L8RK65"/>
<dbReference type="SUPFAM" id="SSF56784">
    <property type="entry name" value="HAD-like"/>
    <property type="match status" value="1"/>
</dbReference>
<comment type="caution">
    <text evidence="1">The sequence shown here is derived from an EMBL/GenBank/DDBJ whole genome shotgun (WGS) entry which is preliminary data.</text>
</comment>
<dbReference type="STRING" id="214095.RU97_GL000403"/>